<sequence length="792" mass="86879">MPDFTKNSSSHPLLSRPINVYSIPPELLDLLTVRSVTNTGALQVISSAEGQDPTAVHEESGENYINTKKTGEEEAVIVEPGSSSSLTCQTCLSTTFPTLEEQRAHFKSDWHRYNVRVSINQKGTLKGSLQGKGGRGVPRGVLTEEEFEEVDDGVSSLSGSASDTSASSHSPSTPASASGIGSTTDRITKLVRRAHLQPLSRSQTPTGQIEGEGDGTAAGEAGLDLDSDEEAEQNEYRRRAELRTAVVWYGVRKDSHPDPAAQAQAQQQGQKQQQTLVPVDTQLGVHRALLPPGLSDPSTFLPALRSIQLPYKSSSSGAGHDFDFDHENPNTERKLTLLMVAGGHFAGMVVALKPLNLIQGKGVKAERQDVKGAAEIRVLRHKTFHRYTTRKKQGGSQALNDNAKSKANSAGAMLRRYGEQSLQEEIQRLMIEWADEVRTSEKIFLRASTAGKRSFWGYEGAILEKGDERVVTFPFPTRRPTLAELFRCYHELTRVKITHLSDEAILALEQAYIASLQPKTRPVPTQSHIPQVKEKETKPKLSPEEESYRERRNRLVDMVRKGRMEPLQAFWAKHGEAFGGVDAVVEEWAEEGSGMTLLMIASQAGQEDVTRWLLEDLRADPTLTLGGGGGEEVKEADEQDPTAEPPASTTTPTAKGRGRTAYDLTTSKPVRNVFRRLAHDHPEWHDWIGAAHVPSGLSEEKELEQEKKKADRRKGMREKAKEREAKRPVEVAAPEPVAAAPIPAKPLTGPQKLGGGRPGGDTSSLAGLTPEMRQRIERERRARAAEARLTGK</sequence>
<keyword evidence="4 10" id="KW-0540">Nuclease</keyword>
<feature type="compositionally biased region" description="Low complexity" evidence="11">
    <location>
        <begin position="730"/>
        <end position="751"/>
    </location>
</feature>
<feature type="region of interest" description="Disordered" evidence="11">
    <location>
        <begin position="147"/>
        <end position="236"/>
    </location>
</feature>
<feature type="compositionally biased region" description="Basic and acidic residues" evidence="11">
    <location>
        <begin position="717"/>
        <end position="729"/>
    </location>
</feature>
<feature type="region of interest" description="Disordered" evidence="11">
    <location>
        <begin position="254"/>
        <end position="275"/>
    </location>
</feature>
<feature type="compositionally biased region" description="Low complexity" evidence="11">
    <location>
        <begin position="260"/>
        <end position="274"/>
    </location>
</feature>
<evidence type="ECO:0000256" key="1">
    <source>
        <dbReference type="ARBA" id="ARBA00004496"/>
    </source>
</evidence>
<feature type="compositionally biased region" description="Acidic residues" evidence="11">
    <location>
        <begin position="223"/>
        <end position="233"/>
    </location>
</feature>
<evidence type="ECO:0000256" key="4">
    <source>
        <dbReference type="ARBA" id="ARBA00022722"/>
    </source>
</evidence>
<evidence type="ECO:0000256" key="6">
    <source>
        <dbReference type="ARBA" id="ARBA00022759"/>
    </source>
</evidence>
<keyword evidence="6 10" id="KW-0255">Endonuclease</keyword>
<dbReference type="OrthoDB" id="429841at2759"/>
<dbReference type="Pfam" id="PF18826">
    <property type="entry name" value="bVLRF1"/>
    <property type="match status" value="1"/>
</dbReference>
<evidence type="ECO:0000256" key="5">
    <source>
        <dbReference type="ARBA" id="ARBA00022737"/>
    </source>
</evidence>
<dbReference type="PANTHER" id="PTHR16036">
    <property type="entry name" value="ANKYRIN REPEAT AND ZINC FINGER DOMAIN-CONTAINING PROTEIN 1"/>
    <property type="match status" value="1"/>
</dbReference>
<evidence type="ECO:0000256" key="7">
    <source>
        <dbReference type="ARBA" id="ARBA00022801"/>
    </source>
</evidence>
<evidence type="ECO:0000256" key="11">
    <source>
        <dbReference type="SAM" id="MobiDB-lite"/>
    </source>
</evidence>
<dbReference type="AlphaFoldDB" id="A0A8K0JDM1"/>
<dbReference type="GO" id="GO:0036503">
    <property type="term" value="P:ERAD pathway"/>
    <property type="evidence" value="ECO:0007669"/>
    <property type="project" value="TreeGrafter"/>
</dbReference>
<organism evidence="13 14">
    <name type="scientific">Filobasidium floriforme</name>
    <dbReference type="NCBI Taxonomy" id="5210"/>
    <lineage>
        <taxon>Eukaryota</taxon>
        <taxon>Fungi</taxon>
        <taxon>Dikarya</taxon>
        <taxon>Basidiomycota</taxon>
        <taxon>Agaricomycotina</taxon>
        <taxon>Tremellomycetes</taxon>
        <taxon>Filobasidiales</taxon>
        <taxon>Filobasidiaceae</taxon>
        <taxon>Filobasidium</taxon>
    </lineage>
</organism>
<dbReference type="Proteomes" id="UP000812966">
    <property type="component" value="Unassembled WGS sequence"/>
</dbReference>
<comment type="caution">
    <text evidence="13">The sequence shown here is derived from an EMBL/GenBank/DDBJ whole genome shotgun (WGS) entry which is preliminary data.</text>
</comment>
<feature type="active site" evidence="10">
    <location>
        <position position="397"/>
    </location>
</feature>
<feature type="compositionally biased region" description="Low complexity" evidence="11">
    <location>
        <begin position="155"/>
        <end position="179"/>
    </location>
</feature>
<evidence type="ECO:0000313" key="14">
    <source>
        <dbReference type="Proteomes" id="UP000812966"/>
    </source>
</evidence>
<evidence type="ECO:0000313" key="13">
    <source>
        <dbReference type="EMBL" id="KAG7527263.1"/>
    </source>
</evidence>
<accession>A0A8K0JDM1</accession>
<evidence type="ECO:0000259" key="12">
    <source>
        <dbReference type="PROSITE" id="PS52044"/>
    </source>
</evidence>
<evidence type="ECO:0000256" key="2">
    <source>
        <dbReference type="ARBA" id="ARBA00009262"/>
    </source>
</evidence>
<evidence type="ECO:0000256" key="9">
    <source>
        <dbReference type="ARBA" id="ARBA00023054"/>
    </source>
</evidence>
<proteinExistence type="inferred from homology"/>
<evidence type="ECO:0000256" key="10">
    <source>
        <dbReference type="PROSITE-ProRule" id="PRU01389"/>
    </source>
</evidence>
<comment type="similarity">
    <text evidence="2 10">Belongs to the ANKZF1/VMS1 family.</text>
</comment>
<dbReference type="GO" id="GO:0005737">
    <property type="term" value="C:cytoplasm"/>
    <property type="evidence" value="ECO:0007669"/>
    <property type="project" value="UniProtKB-SubCell"/>
</dbReference>
<name>A0A8K0JDM1_9TREE</name>
<feature type="domain" description="VLRF1" evidence="12">
    <location>
        <begin position="331"/>
        <end position="495"/>
    </location>
</feature>
<feature type="compositionally biased region" description="Basic and acidic residues" evidence="11">
    <location>
        <begin position="698"/>
        <end position="709"/>
    </location>
</feature>
<feature type="compositionally biased region" description="Basic and acidic residues" evidence="11">
    <location>
        <begin position="531"/>
        <end position="549"/>
    </location>
</feature>
<dbReference type="PROSITE" id="PS52044">
    <property type="entry name" value="VLRF1"/>
    <property type="match status" value="1"/>
</dbReference>
<keyword evidence="8" id="KW-0040">ANK repeat</keyword>
<comment type="domain">
    <text evidence="10">The VLRF1 domain mediates binding to the 60S ribosomal subunit.</text>
</comment>
<feature type="region of interest" description="Disordered" evidence="11">
    <location>
        <begin position="519"/>
        <end position="549"/>
    </location>
</feature>
<dbReference type="EMBL" id="JABELV010000364">
    <property type="protein sequence ID" value="KAG7527263.1"/>
    <property type="molecule type" value="Genomic_DNA"/>
</dbReference>
<dbReference type="PANTHER" id="PTHR16036:SF2">
    <property type="entry name" value="TRNA ENDONUCLEASE ANKZF1"/>
    <property type="match status" value="1"/>
</dbReference>
<keyword evidence="9" id="KW-0175">Coiled coil</keyword>
<dbReference type="GO" id="GO:0016787">
    <property type="term" value="F:hydrolase activity"/>
    <property type="evidence" value="ECO:0007669"/>
    <property type="project" value="UniProtKB-KW"/>
</dbReference>
<feature type="compositionally biased region" description="Basic and acidic residues" evidence="11">
    <location>
        <begin position="772"/>
        <end position="786"/>
    </location>
</feature>
<dbReference type="InterPro" id="IPR047139">
    <property type="entry name" value="ANKZ1/VMS1"/>
</dbReference>
<feature type="region of interest" description="Disordered" evidence="11">
    <location>
        <begin position="621"/>
        <end position="661"/>
    </location>
</feature>
<keyword evidence="14" id="KW-1185">Reference proteome</keyword>
<gene>
    <name evidence="13" type="ORF">FFLO_07110</name>
</gene>
<evidence type="ECO:0000256" key="8">
    <source>
        <dbReference type="ARBA" id="ARBA00023043"/>
    </source>
</evidence>
<keyword evidence="7 10" id="KW-0378">Hydrolase</keyword>
<keyword evidence="5" id="KW-0677">Repeat</keyword>
<evidence type="ECO:0000256" key="3">
    <source>
        <dbReference type="ARBA" id="ARBA00022490"/>
    </source>
</evidence>
<reference evidence="13" key="1">
    <citation type="submission" date="2020-04" db="EMBL/GenBank/DDBJ databases">
        <title>Analysis of mating type loci in Filobasidium floriforme.</title>
        <authorList>
            <person name="Nowrousian M."/>
        </authorList>
    </citation>
    <scope>NUCLEOTIDE SEQUENCE</scope>
    <source>
        <strain evidence="13">CBS 6242</strain>
    </source>
</reference>
<keyword evidence="3 10" id="KW-0963">Cytoplasm</keyword>
<feature type="compositionally biased region" description="Low complexity" evidence="11">
    <location>
        <begin position="645"/>
        <end position="654"/>
    </location>
</feature>
<protein>
    <recommendedName>
        <fullName evidence="12">VLRF1 domain-containing protein</fullName>
    </recommendedName>
</protein>
<feature type="region of interest" description="Disordered" evidence="11">
    <location>
        <begin position="696"/>
        <end position="792"/>
    </location>
</feature>
<dbReference type="InterPro" id="IPR041175">
    <property type="entry name" value="VLRF1/Vms1"/>
</dbReference>
<dbReference type="GO" id="GO:0004519">
    <property type="term" value="F:endonuclease activity"/>
    <property type="evidence" value="ECO:0007669"/>
    <property type="project" value="UniProtKB-KW"/>
</dbReference>
<comment type="subcellular location">
    <subcellularLocation>
        <location evidence="1">Cytoplasm</location>
    </subcellularLocation>
</comment>